<evidence type="ECO:0000313" key="2">
    <source>
        <dbReference type="Proteomes" id="UP000789702"/>
    </source>
</evidence>
<accession>A0ACA9N6A8</accession>
<comment type="caution">
    <text evidence="1">The sequence shown here is derived from an EMBL/GenBank/DDBJ whole genome shotgun (WGS) entry which is preliminary data.</text>
</comment>
<reference evidence="1" key="1">
    <citation type="submission" date="2021-06" db="EMBL/GenBank/DDBJ databases">
        <authorList>
            <person name="Kallberg Y."/>
            <person name="Tangrot J."/>
            <person name="Rosling A."/>
        </authorList>
    </citation>
    <scope>NUCLEOTIDE SEQUENCE</scope>
    <source>
        <strain evidence="1">IL203A</strain>
    </source>
</reference>
<evidence type="ECO:0000313" key="1">
    <source>
        <dbReference type="EMBL" id="CAG8633165.1"/>
    </source>
</evidence>
<proteinExistence type="predicted"/>
<sequence>QYPTPNKGDSLAPSLKAYDIIHYGTFTGTGASSIYGIWSIINTSIERSKLDKLDKKVEKLGEKIEKLGERVEKL</sequence>
<dbReference type="Proteomes" id="UP000789702">
    <property type="component" value="Unassembled WGS sequence"/>
</dbReference>
<organism evidence="1 2">
    <name type="scientific">Dentiscutata heterogama</name>
    <dbReference type="NCBI Taxonomy" id="1316150"/>
    <lineage>
        <taxon>Eukaryota</taxon>
        <taxon>Fungi</taxon>
        <taxon>Fungi incertae sedis</taxon>
        <taxon>Mucoromycota</taxon>
        <taxon>Glomeromycotina</taxon>
        <taxon>Glomeromycetes</taxon>
        <taxon>Diversisporales</taxon>
        <taxon>Gigasporaceae</taxon>
        <taxon>Dentiscutata</taxon>
    </lineage>
</organism>
<keyword evidence="2" id="KW-1185">Reference proteome</keyword>
<dbReference type="EMBL" id="CAJVPU010013517">
    <property type="protein sequence ID" value="CAG8633165.1"/>
    <property type="molecule type" value="Genomic_DNA"/>
</dbReference>
<gene>
    <name evidence="1" type="ORF">DHETER_LOCUS8484</name>
</gene>
<feature type="non-terminal residue" evidence="1">
    <location>
        <position position="74"/>
    </location>
</feature>
<name>A0ACA9N6A8_9GLOM</name>
<feature type="non-terminal residue" evidence="1">
    <location>
        <position position="1"/>
    </location>
</feature>
<protein>
    <submittedName>
        <fullName evidence="1">16481_t:CDS:1</fullName>
    </submittedName>
</protein>